<sequence length="19" mass="2224">MHKKANKCSRIDSRCGIYI</sequence>
<reference evidence="1" key="2">
    <citation type="journal article" date="2015" name="Fish Shellfish Immunol.">
        <title>Early steps in the European eel (Anguilla anguilla)-Vibrio vulnificus interaction in the gills: Role of the RtxA13 toxin.</title>
        <authorList>
            <person name="Callol A."/>
            <person name="Pajuelo D."/>
            <person name="Ebbesson L."/>
            <person name="Teles M."/>
            <person name="MacKenzie S."/>
            <person name="Amaro C."/>
        </authorList>
    </citation>
    <scope>NUCLEOTIDE SEQUENCE</scope>
</reference>
<dbReference type="EMBL" id="GBXM01031821">
    <property type="protein sequence ID" value="JAH76756.1"/>
    <property type="molecule type" value="Transcribed_RNA"/>
</dbReference>
<protein>
    <submittedName>
        <fullName evidence="1">Uncharacterized protein</fullName>
    </submittedName>
</protein>
<accession>A0A0E9VFJ1</accession>
<proteinExistence type="predicted"/>
<evidence type="ECO:0000313" key="1">
    <source>
        <dbReference type="EMBL" id="JAH76756.1"/>
    </source>
</evidence>
<name>A0A0E9VFJ1_ANGAN</name>
<reference evidence="1" key="1">
    <citation type="submission" date="2014-11" db="EMBL/GenBank/DDBJ databases">
        <authorList>
            <person name="Amaro Gonzalez C."/>
        </authorList>
    </citation>
    <scope>NUCLEOTIDE SEQUENCE</scope>
</reference>
<organism evidence="1">
    <name type="scientific">Anguilla anguilla</name>
    <name type="common">European freshwater eel</name>
    <name type="synonym">Muraena anguilla</name>
    <dbReference type="NCBI Taxonomy" id="7936"/>
    <lineage>
        <taxon>Eukaryota</taxon>
        <taxon>Metazoa</taxon>
        <taxon>Chordata</taxon>
        <taxon>Craniata</taxon>
        <taxon>Vertebrata</taxon>
        <taxon>Euteleostomi</taxon>
        <taxon>Actinopterygii</taxon>
        <taxon>Neopterygii</taxon>
        <taxon>Teleostei</taxon>
        <taxon>Anguilliformes</taxon>
        <taxon>Anguillidae</taxon>
        <taxon>Anguilla</taxon>
    </lineage>
</organism>
<dbReference type="AlphaFoldDB" id="A0A0E9VFJ1"/>